<dbReference type="Pfam" id="PF13489">
    <property type="entry name" value="Methyltransf_23"/>
    <property type="match status" value="1"/>
</dbReference>
<dbReference type="PANTHER" id="PTHR43861">
    <property type="entry name" value="TRANS-ACONITATE 2-METHYLTRANSFERASE-RELATED"/>
    <property type="match status" value="1"/>
</dbReference>
<dbReference type="CDD" id="cd02440">
    <property type="entry name" value="AdoMet_MTases"/>
    <property type="match status" value="1"/>
</dbReference>
<dbReference type="Proteomes" id="UP000808337">
    <property type="component" value="Unassembled WGS sequence"/>
</dbReference>
<accession>A0A9D7SSK4</accession>
<sequence>MYEFHSDKERYFDIQYRVTKDYILPFIQKHAPGKKWDRVLEIGCAEAGVLKCFLEEGSFCTGIELSASRLDTAEKYHAEALKTGRIEFVNRNIFDIDPEQDLGGRYDLIILKDVIEHIPGQKEFMHQLPSFLNEGGYIFFAFPPWQMPYGGHQQICRSKFLSRLPYFHLLPKPLYKGILKLAGEEELTIQDLMEVKSTGISIERFEQCLKFNNLNVAGKQHYFFNPIYQYKFNVRPRIQSGFLSRIPWLRNFFTTGSYYLVKV</sequence>
<keyword evidence="1" id="KW-0808">Transferase</keyword>
<organism evidence="1 2">
    <name type="scientific">Candidatus Opimibacter skivensis</name>
    <dbReference type="NCBI Taxonomy" id="2982028"/>
    <lineage>
        <taxon>Bacteria</taxon>
        <taxon>Pseudomonadati</taxon>
        <taxon>Bacteroidota</taxon>
        <taxon>Saprospiria</taxon>
        <taxon>Saprospirales</taxon>
        <taxon>Saprospiraceae</taxon>
        <taxon>Candidatus Opimibacter</taxon>
    </lineage>
</organism>
<keyword evidence="1" id="KW-0489">Methyltransferase</keyword>
<reference evidence="1 2" key="1">
    <citation type="submission" date="2020-10" db="EMBL/GenBank/DDBJ databases">
        <title>Connecting structure to function with the recovery of over 1000 high-quality activated sludge metagenome-assembled genomes encoding full-length rRNA genes using long-read sequencing.</title>
        <authorList>
            <person name="Singleton C.M."/>
            <person name="Petriglieri F."/>
            <person name="Kristensen J.M."/>
            <person name="Kirkegaard R.H."/>
            <person name="Michaelsen T.Y."/>
            <person name="Andersen M.H."/>
            <person name="Karst S.M."/>
            <person name="Dueholm M.S."/>
            <person name="Nielsen P.H."/>
            <person name="Albertsen M."/>
        </authorList>
    </citation>
    <scope>NUCLEOTIDE SEQUENCE [LARGE SCALE GENOMIC DNA]</scope>
    <source>
        <strain evidence="1">Ribe_18-Q3-R11-54_MAXAC.273</strain>
    </source>
</reference>
<dbReference type="AlphaFoldDB" id="A0A9D7SSK4"/>
<dbReference type="Gene3D" id="3.40.50.150">
    <property type="entry name" value="Vaccinia Virus protein VP39"/>
    <property type="match status" value="1"/>
</dbReference>
<evidence type="ECO:0000313" key="1">
    <source>
        <dbReference type="EMBL" id="MBK9981231.1"/>
    </source>
</evidence>
<dbReference type="InterPro" id="IPR029063">
    <property type="entry name" value="SAM-dependent_MTases_sf"/>
</dbReference>
<comment type="caution">
    <text evidence="1">The sequence shown here is derived from an EMBL/GenBank/DDBJ whole genome shotgun (WGS) entry which is preliminary data.</text>
</comment>
<dbReference type="GO" id="GO:0032259">
    <property type="term" value="P:methylation"/>
    <property type="evidence" value="ECO:0007669"/>
    <property type="project" value="UniProtKB-KW"/>
</dbReference>
<name>A0A9D7SSK4_9BACT</name>
<dbReference type="GO" id="GO:0008168">
    <property type="term" value="F:methyltransferase activity"/>
    <property type="evidence" value="ECO:0007669"/>
    <property type="project" value="UniProtKB-KW"/>
</dbReference>
<protein>
    <submittedName>
        <fullName evidence="1">Class I SAM-dependent methyltransferase</fullName>
    </submittedName>
</protein>
<dbReference type="EMBL" id="JADKGY010000001">
    <property type="protein sequence ID" value="MBK9981231.1"/>
    <property type="molecule type" value="Genomic_DNA"/>
</dbReference>
<dbReference type="SUPFAM" id="SSF53335">
    <property type="entry name" value="S-adenosyl-L-methionine-dependent methyltransferases"/>
    <property type="match status" value="1"/>
</dbReference>
<proteinExistence type="predicted"/>
<gene>
    <name evidence="1" type="ORF">IPP15_02195</name>
</gene>
<evidence type="ECO:0000313" key="2">
    <source>
        <dbReference type="Proteomes" id="UP000808337"/>
    </source>
</evidence>